<evidence type="ECO:0000256" key="2">
    <source>
        <dbReference type="SAM" id="MobiDB-lite"/>
    </source>
</evidence>
<reference evidence="3 4" key="1">
    <citation type="journal article" date="2015" name="Sci. Rep.">
        <title>Genome of the facultative scuticociliatosis pathogen Pseudocohnilembus persalinus provides insight into its virulence through horizontal gene transfer.</title>
        <authorList>
            <person name="Xiong J."/>
            <person name="Wang G."/>
            <person name="Cheng J."/>
            <person name="Tian M."/>
            <person name="Pan X."/>
            <person name="Warren A."/>
            <person name="Jiang C."/>
            <person name="Yuan D."/>
            <person name="Miao W."/>
        </authorList>
    </citation>
    <scope>NUCLEOTIDE SEQUENCE [LARGE SCALE GENOMIC DNA]</scope>
    <source>
        <strain evidence="3">36N120E</strain>
    </source>
</reference>
<evidence type="ECO:0000313" key="4">
    <source>
        <dbReference type="Proteomes" id="UP000054937"/>
    </source>
</evidence>
<organism evidence="3 4">
    <name type="scientific">Pseudocohnilembus persalinus</name>
    <name type="common">Ciliate</name>
    <dbReference type="NCBI Taxonomy" id="266149"/>
    <lineage>
        <taxon>Eukaryota</taxon>
        <taxon>Sar</taxon>
        <taxon>Alveolata</taxon>
        <taxon>Ciliophora</taxon>
        <taxon>Intramacronucleata</taxon>
        <taxon>Oligohymenophorea</taxon>
        <taxon>Scuticociliatia</taxon>
        <taxon>Philasterida</taxon>
        <taxon>Pseudocohnilembidae</taxon>
        <taxon>Pseudocohnilembus</taxon>
    </lineage>
</organism>
<sequence length="1141" mass="136612">MEEDNKNNQEQIQNQETQINSHDSDTEANQTQEKNQNSTQQSEQVNENQQEQEEQKENNSNQNGNNIRRIPDEHLDQIYQQQMEMSEILEQMLKDKERRENQNMLQSSKIFKQEEQEQKEEEEIYFKKSQLQEQQEKQNEKENEFIENFQEKEKYFQENQEDLQNKQDQQGIREIQESQQVEEENNRERVEELRRGIEVERERKEEMERRKKELEDQRENLLENQRRQEEEFQDTQTRRNRLIEERNQLLRQQQQIRRLQEQSRLLLELHQQQQQEEGGQNQSQNQNQNQNMLYEQNQEDNQDDVEESQNQNLNQEQSQQQQQGLGMGNLSQLDVEELIQIVQRIDNQVFLSEPHLNKLVELLLLDQKTPFDEINMNQPGEEVEQILKKVLEKKTEFLKMKVEMILNIYDDKMNEGYFGNMHKIVSIIKANNREFHIKRIKNEQDLDEEQEQKNCPCIGCVMKGMQQDKDKENQEENKDGDEESKPDQEINKDGLKENNFENQEINESTNNQGNQKFECKIQKRKREKQKEQENEQSESKFQITDIFKALNTSQFNLNNLNNYDPIDQSISFPINDKHLVVIKNSDRIKYDYTSKLSKIPHSILQNHIFPYLTGFELFKLRGVSKEWAYMIKEVWHKAFKREMFEQLMAADLCKEIDQEFKLVSFRDPFRQKLMILMKAIYDIIDFEQLNIQINSSEITVQQKKIITSALKLLGKLDPIVKQQGNLQTVQNGEEIIAENSQNEEKVEKLDDQNEEIKEQQGDQNDFQIQNQNQQIQNELQQEEEVDCNDLMELVQNKWEIIKQEGFSNLQQFMGEIFESSFHFGSKSELFMIKRRFLDDPDLSISSFGENDSRQLILLILFLKQGFLYGVVKNYIYIIQKYIMIVKGKLDVVSKEWPENKGFLEGAFKILFQGNVKIKNGRMVEVEEEDDDEQIDSSMDMFNILKSLMENKNNSEQSPDIVLKRKSGKTKIFIDQETKLEIINGMFSQVSDSQDRQKTAENLFKYLIFNKFMELEEKIEEANFKRTLEKFQKVDYELIYEYRSNQIQENYKKEKQQLGQEQGIKAKALQIFGGIRKGLQQLVYWHKHEEEEQKKMEETEQNKEKKSIQQSQEQVQQQEQNKENDQEQNQKITQIQQLRQQD</sequence>
<feature type="compositionally biased region" description="Basic and acidic residues" evidence="2">
    <location>
        <begin position="184"/>
        <end position="230"/>
    </location>
</feature>
<comment type="caution">
    <text evidence="3">The sequence shown here is derived from an EMBL/GenBank/DDBJ whole genome shotgun (WGS) entry which is preliminary data.</text>
</comment>
<feature type="compositionally biased region" description="Basic and acidic residues" evidence="2">
    <location>
        <begin position="92"/>
        <end position="101"/>
    </location>
</feature>
<dbReference type="AlphaFoldDB" id="A0A0V0Q8Q8"/>
<feature type="compositionally biased region" description="Basic and acidic residues" evidence="2">
    <location>
        <begin position="134"/>
        <end position="156"/>
    </location>
</feature>
<feature type="region of interest" description="Disordered" evidence="2">
    <location>
        <begin position="466"/>
        <end position="516"/>
    </location>
</feature>
<feature type="compositionally biased region" description="Acidic residues" evidence="2">
    <location>
        <begin position="298"/>
        <end position="307"/>
    </location>
</feature>
<dbReference type="InterPro" id="IPR036047">
    <property type="entry name" value="F-box-like_dom_sf"/>
</dbReference>
<keyword evidence="1" id="KW-0175">Coiled coil</keyword>
<feature type="compositionally biased region" description="Low complexity" evidence="2">
    <location>
        <begin position="8"/>
        <end position="20"/>
    </location>
</feature>
<feature type="region of interest" description="Disordered" evidence="2">
    <location>
        <begin position="1090"/>
        <end position="1141"/>
    </location>
</feature>
<feature type="coiled-coil region" evidence="1">
    <location>
        <begin position="735"/>
        <end position="788"/>
    </location>
</feature>
<feature type="compositionally biased region" description="Polar residues" evidence="2">
    <location>
        <begin position="500"/>
        <end position="515"/>
    </location>
</feature>
<feature type="compositionally biased region" description="Low complexity" evidence="2">
    <location>
        <begin position="308"/>
        <end position="325"/>
    </location>
</feature>
<feature type="compositionally biased region" description="Basic and acidic residues" evidence="2">
    <location>
        <begin position="466"/>
        <end position="499"/>
    </location>
</feature>
<feature type="region of interest" description="Disordered" evidence="2">
    <location>
        <begin position="1"/>
        <end position="238"/>
    </location>
</feature>
<feature type="region of interest" description="Disordered" evidence="2">
    <location>
        <begin position="298"/>
        <end position="325"/>
    </location>
</feature>
<protein>
    <submittedName>
        <fullName evidence="3">F-box domain</fullName>
    </submittedName>
</protein>
<keyword evidence="4" id="KW-1185">Reference proteome</keyword>
<dbReference type="Proteomes" id="UP000054937">
    <property type="component" value="Unassembled WGS sequence"/>
</dbReference>
<feature type="compositionally biased region" description="Low complexity" evidence="2">
    <location>
        <begin position="1107"/>
        <end position="1118"/>
    </location>
</feature>
<dbReference type="EMBL" id="LDAU01000251">
    <property type="protein sequence ID" value="KRW98407.1"/>
    <property type="molecule type" value="Genomic_DNA"/>
</dbReference>
<feature type="compositionally biased region" description="Low complexity" evidence="2">
    <location>
        <begin position="1126"/>
        <end position="1141"/>
    </location>
</feature>
<evidence type="ECO:0000313" key="3">
    <source>
        <dbReference type="EMBL" id="KRW98407.1"/>
    </source>
</evidence>
<accession>A0A0V0Q8Q8</accession>
<name>A0A0V0Q8Q8_PSEPJ</name>
<evidence type="ECO:0000256" key="1">
    <source>
        <dbReference type="SAM" id="Coils"/>
    </source>
</evidence>
<gene>
    <name evidence="3" type="ORF">PPERSA_12886</name>
</gene>
<dbReference type="SUPFAM" id="SSF81383">
    <property type="entry name" value="F-box domain"/>
    <property type="match status" value="1"/>
</dbReference>
<feature type="compositionally biased region" description="Basic and acidic residues" evidence="2">
    <location>
        <begin position="1090"/>
        <end position="1106"/>
    </location>
</feature>
<proteinExistence type="predicted"/>
<dbReference type="OrthoDB" id="310446at2759"/>
<dbReference type="InParanoid" id="A0A0V0Q8Q8"/>
<feature type="compositionally biased region" description="Low complexity" evidence="2">
    <location>
        <begin position="35"/>
        <end position="49"/>
    </location>
</feature>